<name>A0A7S1CET9_9STRA</name>
<dbReference type="Gene3D" id="1.10.287.70">
    <property type="match status" value="1"/>
</dbReference>
<evidence type="ECO:0000256" key="8">
    <source>
        <dbReference type="ARBA" id="ARBA00022989"/>
    </source>
</evidence>
<dbReference type="Gene3D" id="1.20.120.350">
    <property type="entry name" value="Voltage-gated potassium channels. Chain C"/>
    <property type="match status" value="1"/>
</dbReference>
<dbReference type="PANTHER" id="PTHR11537:SF254">
    <property type="entry name" value="POTASSIUM VOLTAGE-GATED CHANNEL PROTEIN SHAB"/>
    <property type="match status" value="1"/>
</dbReference>
<dbReference type="Gene3D" id="1.10.238.10">
    <property type="entry name" value="EF-hand"/>
    <property type="match status" value="1"/>
</dbReference>
<dbReference type="GO" id="GO:0005249">
    <property type="term" value="F:voltage-gated potassium channel activity"/>
    <property type="evidence" value="ECO:0007669"/>
    <property type="project" value="InterPro"/>
</dbReference>
<evidence type="ECO:0000256" key="10">
    <source>
        <dbReference type="ARBA" id="ARBA00023136"/>
    </source>
</evidence>
<dbReference type="GO" id="GO:0001508">
    <property type="term" value="P:action potential"/>
    <property type="evidence" value="ECO:0007669"/>
    <property type="project" value="TreeGrafter"/>
</dbReference>
<evidence type="ECO:0000256" key="2">
    <source>
        <dbReference type="ARBA" id="ARBA00022448"/>
    </source>
</evidence>
<evidence type="ECO:0000256" key="9">
    <source>
        <dbReference type="ARBA" id="ARBA00023065"/>
    </source>
</evidence>
<dbReference type="PANTHER" id="PTHR11537">
    <property type="entry name" value="VOLTAGE-GATED POTASSIUM CHANNEL"/>
    <property type="match status" value="1"/>
</dbReference>
<evidence type="ECO:0000313" key="15">
    <source>
        <dbReference type="EMBL" id="CAD8917439.1"/>
    </source>
</evidence>
<feature type="transmembrane region" description="Helical" evidence="13">
    <location>
        <begin position="335"/>
        <end position="361"/>
    </location>
</feature>
<keyword evidence="3" id="KW-0633">Potassium transport</keyword>
<evidence type="ECO:0000256" key="7">
    <source>
        <dbReference type="ARBA" id="ARBA00022958"/>
    </source>
</evidence>
<evidence type="ECO:0000256" key="3">
    <source>
        <dbReference type="ARBA" id="ARBA00022538"/>
    </source>
</evidence>
<dbReference type="Pfam" id="PF00520">
    <property type="entry name" value="Ion_trans"/>
    <property type="match status" value="1"/>
</dbReference>
<dbReference type="GO" id="GO:0008076">
    <property type="term" value="C:voltage-gated potassium channel complex"/>
    <property type="evidence" value="ECO:0007669"/>
    <property type="project" value="InterPro"/>
</dbReference>
<evidence type="ECO:0000256" key="1">
    <source>
        <dbReference type="ARBA" id="ARBA00004141"/>
    </source>
</evidence>
<dbReference type="InterPro" id="IPR028325">
    <property type="entry name" value="VG_K_chnl"/>
</dbReference>
<keyword evidence="6" id="KW-0851">Voltage-gated channel</keyword>
<dbReference type="InterPro" id="IPR027359">
    <property type="entry name" value="Volt_channel_dom_sf"/>
</dbReference>
<evidence type="ECO:0000256" key="13">
    <source>
        <dbReference type="SAM" id="Phobius"/>
    </source>
</evidence>
<evidence type="ECO:0000256" key="4">
    <source>
        <dbReference type="ARBA" id="ARBA00022692"/>
    </source>
</evidence>
<evidence type="ECO:0000256" key="12">
    <source>
        <dbReference type="SAM" id="MobiDB-lite"/>
    </source>
</evidence>
<dbReference type="AlphaFoldDB" id="A0A7S1CET9"/>
<comment type="subcellular location">
    <subcellularLocation>
        <location evidence="1">Membrane</location>
        <topology evidence="1">Multi-pass membrane protein</topology>
    </subcellularLocation>
</comment>
<keyword evidence="7" id="KW-0630">Potassium</keyword>
<evidence type="ECO:0000256" key="11">
    <source>
        <dbReference type="ARBA" id="ARBA00023303"/>
    </source>
</evidence>
<evidence type="ECO:0000259" key="14">
    <source>
        <dbReference type="Pfam" id="PF00520"/>
    </source>
</evidence>
<feature type="region of interest" description="Disordered" evidence="12">
    <location>
        <begin position="1"/>
        <end position="23"/>
    </location>
</feature>
<feature type="transmembrane region" description="Helical" evidence="13">
    <location>
        <begin position="166"/>
        <end position="188"/>
    </location>
</feature>
<accession>A0A7S1CET9</accession>
<keyword evidence="2" id="KW-0813">Transport</keyword>
<organism evidence="15">
    <name type="scientific">Bicosoecida sp. CB-2014</name>
    <dbReference type="NCBI Taxonomy" id="1486930"/>
    <lineage>
        <taxon>Eukaryota</taxon>
        <taxon>Sar</taxon>
        <taxon>Stramenopiles</taxon>
        <taxon>Bigyra</taxon>
        <taxon>Opalozoa</taxon>
        <taxon>Bicosoecida</taxon>
    </lineage>
</organism>
<dbReference type="PRINTS" id="PR00169">
    <property type="entry name" value="KCHANNEL"/>
</dbReference>
<evidence type="ECO:0000256" key="5">
    <source>
        <dbReference type="ARBA" id="ARBA00022826"/>
    </source>
</evidence>
<protein>
    <recommendedName>
        <fullName evidence="14">Ion transport domain-containing protein</fullName>
    </recommendedName>
</protein>
<reference evidence="15" key="1">
    <citation type="submission" date="2021-01" db="EMBL/GenBank/DDBJ databases">
        <authorList>
            <person name="Corre E."/>
            <person name="Pelletier E."/>
            <person name="Niang G."/>
            <person name="Scheremetjew M."/>
            <person name="Finn R."/>
            <person name="Kale V."/>
            <person name="Holt S."/>
            <person name="Cochrane G."/>
            <person name="Meng A."/>
            <person name="Brown T."/>
            <person name="Cohen L."/>
        </authorList>
    </citation>
    <scope>NUCLEOTIDE SEQUENCE</scope>
    <source>
        <strain evidence="15">Ms1</strain>
    </source>
</reference>
<feature type="domain" description="Ion transport" evidence="14">
    <location>
        <begin position="135"/>
        <end position="365"/>
    </location>
</feature>
<keyword evidence="5" id="KW-0631">Potassium channel</keyword>
<feature type="transmembrane region" description="Helical" evidence="13">
    <location>
        <begin position="259"/>
        <end position="283"/>
    </location>
</feature>
<proteinExistence type="predicted"/>
<feature type="region of interest" description="Disordered" evidence="12">
    <location>
        <begin position="532"/>
        <end position="664"/>
    </location>
</feature>
<dbReference type="SUPFAM" id="SSF47473">
    <property type="entry name" value="EF-hand"/>
    <property type="match status" value="1"/>
</dbReference>
<evidence type="ECO:0000256" key="6">
    <source>
        <dbReference type="ARBA" id="ARBA00022882"/>
    </source>
</evidence>
<keyword evidence="11" id="KW-0407">Ion channel</keyword>
<keyword evidence="10 13" id="KW-0472">Membrane</keyword>
<dbReference type="InterPro" id="IPR011992">
    <property type="entry name" value="EF-hand-dom_pair"/>
</dbReference>
<keyword evidence="9" id="KW-0406">Ion transport</keyword>
<dbReference type="EMBL" id="HBFS01015968">
    <property type="protein sequence ID" value="CAD8917439.1"/>
    <property type="molecule type" value="Transcribed_RNA"/>
</dbReference>
<gene>
    <name evidence="15" type="ORF">BSP0115_LOCUS10700</name>
</gene>
<feature type="transmembrane region" description="Helical" evidence="13">
    <location>
        <begin position="133"/>
        <end position="154"/>
    </location>
</feature>
<keyword evidence="8 13" id="KW-1133">Transmembrane helix</keyword>
<keyword evidence="4 13" id="KW-0812">Transmembrane</keyword>
<dbReference type="SUPFAM" id="SSF81324">
    <property type="entry name" value="Voltage-gated potassium channels"/>
    <property type="match status" value="1"/>
</dbReference>
<sequence length="664" mass="72946">MSTTPTPETFGSLSAAPSDPPTRDELEQYRALFLKLSDKRGAISVEELDSVFSNLGLFSTREELEAVAAEMDLDSGAPITFEQFAQIVHRLNGEEHRIRPESSFFFGVQGRRPGTSKRLLVWTTMDDPSFSPLARVISLFIMFLIFVSIVAYILDSMPELRSAAGTLDDIETFCIVVFTIEFLVRLLATPDLIAFARGVLNWIDLISILPFYLERVLGGNSSATSVLRIFRLVRVTRIFKISRYISWIKLISYAVIKSLAPLGMAIFITLIATVILGSAMYYIERGTWDPHLRVYITDGGVETDFVSIPEACWWCVITMTTVGYGDVLPVTPLGKLLACITSLSGIVLLAIPISVFSANFAKQYSLLLKKRQLAKEQVTDLKKQISIALPRHLKTIRSFGSGSHSFSFRGAGEIPPLVRATSMSQAPLENNTELHHAMQVMILSARKRLWHRAHALEHKYRERVCYSLAGRWAKWFDSDAEKLEDNMRRYLLARAVMPVNHGSMMSPVHEGREDDKGLERGVSTYSMHAEQIAGPDGDVDLRDLAPGQPAARTKPPVTYDPVGASAAKAAHHRPRLSGEDSTGRPGSAVSTRSAASRHIEAETPKSTRAALAPLDTSGRGGAGTPGPLPALRGGGDHLLSRPALGSPPRGADRGEVGSKQSFKF</sequence>
<dbReference type="InterPro" id="IPR005821">
    <property type="entry name" value="Ion_trans_dom"/>
</dbReference>
<feature type="compositionally biased region" description="Polar residues" evidence="12">
    <location>
        <begin position="1"/>
        <end position="12"/>
    </location>
</feature>